<protein>
    <submittedName>
        <fullName evidence="1">Uncharacterized protein</fullName>
    </submittedName>
</protein>
<name>A0A381XNG8_9ZZZZ</name>
<proteinExistence type="predicted"/>
<accession>A0A381XNG8</accession>
<sequence>MEFASDLAPFIKKDRDKSTAAIAMQ</sequence>
<reference evidence="1" key="1">
    <citation type="submission" date="2018-05" db="EMBL/GenBank/DDBJ databases">
        <authorList>
            <person name="Lanie J.A."/>
            <person name="Ng W.-L."/>
            <person name="Kazmierczak K.M."/>
            <person name="Andrzejewski T.M."/>
            <person name="Davidsen T.M."/>
            <person name="Wayne K.J."/>
            <person name="Tettelin H."/>
            <person name="Glass J.I."/>
            <person name="Rusch D."/>
            <person name="Podicherti R."/>
            <person name="Tsui H.-C.T."/>
            <person name="Winkler M.E."/>
        </authorList>
    </citation>
    <scope>NUCLEOTIDE SEQUENCE</scope>
</reference>
<organism evidence="1">
    <name type="scientific">marine metagenome</name>
    <dbReference type="NCBI Taxonomy" id="408172"/>
    <lineage>
        <taxon>unclassified sequences</taxon>
        <taxon>metagenomes</taxon>
        <taxon>ecological metagenomes</taxon>
    </lineage>
</organism>
<gene>
    <name evidence="1" type="ORF">METZ01_LOCUS119180</name>
</gene>
<evidence type="ECO:0000313" key="1">
    <source>
        <dbReference type="EMBL" id="SVA66326.1"/>
    </source>
</evidence>
<dbReference type="EMBL" id="UINC01015817">
    <property type="protein sequence ID" value="SVA66326.1"/>
    <property type="molecule type" value="Genomic_DNA"/>
</dbReference>
<dbReference type="AlphaFoldDB" id="A0A381XNG8"/>